<dbReference type="CDD" id="cd16917">
    <property type="entry name" value="HATPase_UhpB-NarQ-NarX-like"/>
    <property type="match status" value="1"/>
</dbReference>
<feature type="domain" description="HAMP" evidence="14">
    <location>
        <begin position="263"/>
        <end position="315"/>
    </location>
</feature>
<evidence type="ECO:0000256" key="8">
    <source>
        <dbReference type="ARBA" id="ARBA00022777"/>
    </source>
</evidence>
<keyword evidence="10" id="KW-0902">Two-component regulatory system</keyword>
<dbReference type="InterPro" id="IPR005467">
    <property type="entry name" value="His_kinase_dom"/>
</dbReference>
<dbReference type="InterPro" id="IPR003660">
    <property type="entry name" value="HAMP_dom"/>
</dbReference>
<dbReference type="Pfam" id="PF07730">
    <property type="entry name" value="HisKA_3"/>
    <property type="match status" value="1"/>
</dbReference>
<comment type="catalytic activity">
    <reaction evidence="1">
        <text>ATP + protein L-histidine = ADP + protein N-phospho-L-histidine.</text>
        <dbReference type="EC" id="2.7.13.3"/>
    </reaction>
</comment>
<sequence>MARWRGLRARMAVSYVLVTAAAVLVVEAVLLGLLLPRMLTGSGAVDRVRSQAERDAEALSLVAAQTSKTVAANGLKDWTPRDLLNSTAKQGAPRTGLSGATIGGDHDAQALRFPANADAEAVGFEAVLAPDGAVVLSTAKVDEETMSRLMYKPPQAFSGGAIATVGGRRVAWAASPILMVGSPERVRELKAAADRDRAGGSEDPLEEARSKGPFLLGAVYVQVPVSVASPTTGEMLSPFLIAGGVVLLLVVPVGLVFGLLSTGRLIRRVYRLAEVTAAVADGDFRARVPASGDDEVGRLEHSVNRMTEQLDAALEAERRLAGAGARRSERARIARELHDSISQDLFSLSLLAGGMRRALAEDPTLRTQAETMERTAGRTMREMQALLLELRPVALEDAGLVPALEELCKAYETRLGIRVEASLADVRLHPPVEHAVLRVVQESLGNAVKHARPETIQVRLAEADGGLSVEIRDDGQGFEVARAGQRHGMGLALMRERAEIDLGGTFEVVSSPGEGTAVRVRWPKGAEAMGTAKAATTGTGPGRTT</sequence>
<dbReference type="InterPro" id="IPR036890">
    <property type="entry name" value="HATPase_C_sf"/>
</dbReference>
<dbReference type="SUPFAM" id="SSF55874">
    <property type="entry name" value="ATPase domain of HSP90 chaperone/DNA topoisomerase II/histidine kinase"/>
    <property type="match status" value="1"/>
</dbReference>
<evidence type="ECO:0000259" key="13">
    <source>
        <dbReference type="PROSITE" id="PS50109"/>
    </source>
</evidence>
<dbReference type="SUPFAM" id="SSF158472">
    <property type="entry name" value="HAMP domain-like"/>
    <property type="match status" value="1"/>
</dbReference>
<dbReference type="Pfam" id="PF00672">
    <property type="entry name" value="HAMP"/>
    <property type="match status" value="1"/>
</dbReference>
<evidence type="ECO:0000256" key="11">
    <source>
        <dbReference type="ARBA" id="ARBA00023136"/>
    </source>
</evidence>
<dbReference type="PROSITE" id="PS50109">
    <property type="entry name" value="HIS_KIN"/>
    <property type="match status" value="1"/>
</dbReference>
<comment type="caution">
    <text evidence="15">The sequence shown here is derived from an EMBL/GenBank/DDBJ whole genome shotgun (WGS) entry which is preliminary data.</text>
</comment>
<dbReference type="PANTHER" id="PTHR24421">
    <property type="entry name" value="NITRATE/NITRITE SENSOR PROTEIN NARX-RELATED"/>
    <property type="match status" value="1"/>
</dbReference>
<evidence type="ECO:0000256" key="6">
    <source>
        <dbReference type="ARBA" id="ARBA00022679"/>
    </source>
</evidence>
<evidence type="ECO:0000259" key="14">
    <source>
        <dbReference type="PROSITE" id="PS50885"/>
    </source>
</evidence>
<evidence type="ECO:0000256" key="2">
    <source>
        <dbReference type="ARBA" id="ARBA00004651"/>
    </source>
</evidence>
<keyword evidence="5" id="KW-0597">Phosphoprotein</keyword>
<keyword evidence="16" id="KW-1185">Reference proteome</keyword>
<evidence type="ECO:0000256" key="7">
    <source>
        <dbReference type="ARBA" id="ARBA00022692"/>
    </source>
</evidence>
<keyword evidence="7 12" id="KW-0812">Transmembrane</keyword>
<evidence type="ECO:0000256" key="9">
    <source>
        <dbReference type="ARBA" id="ARBA00022989"/>
    </source>
</evidence>
<keyword evidence="6" id="KW-0808">Transferase</keyword>
<accession>A0ABR7LMV9</accession>
<dbReference type="PANTHER" id="PTHR24421:SF37">
    <property type="entry name" value="SENSOR HISTIDINE KINASE NARS"/>
    <property type="match status" value="1"/>
</dbReference>
<dbReference type="Pfam" id="PF02518">
    <property type="entry name" value="HATPase_c"/>
    <property type="match status" value="1"/>
</dbReference>
<name>A0ABR7LMV9_9ACTN</name>
<dbReference type="EMBL" id="JABVEC010000005">
    <property type="protein sequence ID" value="MBC6465822.1"/>
    <property type="molecule type" value="Genomic_DNA"/>
</dbReference>
<reference evidence="15 16" key="1">
    <citation type="submission" date="2020-06" db="EMBL/GenBank/DDBJ databases">
        <title>Actinomadura xiongansis sp. nov., isolated from soil of Baiyangdian.</title>
        <authorList>
            <person name="Zhang X."/>
        </authorList>
    </citation>
    <scope>NUCLEOTIDE SEQUENCE [LARGE SCALE GENOMIC DNA]</scope>
    <source>
        <strain evidence="15 16">HBUM206468</strain>
    </source>
</reference>
<dbReference type="Gene3D" id="6.10.340.10">
    <property type="match status" value="1"/>
</dbReference>
<dbReference type="Proteomes" id="UP000805614">
    <property type="component" value="Unassembled WGS sequence"/>
</dbReference>
<keyword evidence="4" id="KW-1003">Cell membrane</keyword>
<dbReference type="InterPro" id="IPR050482">
    <property type="entry name" value="Sensor_HK_TwoCompSys"/>
</dbReference>
<dbReference type="EC" id="2.7.13.3" evidence="3"/>
<keyword evidence="8" id="KW-0418">Kinase</keyword>
<feature type="transmembrane region" description="Helical" evidence="12">
    <location>
        <begin position="239"/>
        <end position="261"/>
    </location>
</feature>
<feature type="transmembrane region" description="Helical" evidence="12">
    <location>
        <begin position="12"/>
        <end position="35"/>
    </location>
</feature>
<protein>
    <recommendedName>
        <fullName evidence="3">histidine kinase</fullName>
        <ecNumber evidence="3">2.7.13.3</ecNumber>
    </recommendedName>
</protein>
<dbReference type="InterPro" id="IPR011712">
    <property type="entry name" value="Sig_transdc_His_kin_sub3_dim/P"/>
</dbReference>
<dbReference type="SMART" id="SM00387">
    <property type="entry name" value="HATPase_c"/>
    <property type="match status" value="1"/>
</dbReference>
<evidence type="ECO:0000256" key="1">
    <source>
        <dbReference type="ARBA" id="ARBA00000085"/>
    </source>
</evidence>
<dbReference type="InterPro" id="IPR003594">
    <property type="entry name" value="HATPase_dom"/>
</dbReference>
<gene>
    <name evidence="15" type="ORF">HKK74_09975</name>
</gene>
<evidence type="ECO:0000256" key="10">
    <source>
        <dbReference type="ARBA" id="ARBA00023012"/>
    </source>
</evidence>
<evidence type="ECO:0000313" key="15">
    <source>
        <dbReference type="EMBL" id="MBC6465822.1"/>
    </source>
</evidence>
<organism evidence="15 16">
    <name type="scientific">Actinomadura alba</name>
    <dbReference type="NCBI Taxonomy" id="406431"/>
    <lineage>
        <taxon>Bacteria</taxon>
        <taxon>Bacillati</taxon>
        <taxon>Actinomycetota</taxon>
        <taxon>Actinomycetes</taxon>
        <taxon>Streptosporangiales</taxon>
        <taxon>Thermomonosporaceae</taxon>
        <taxon>Actinomadura</taxon>
    </lineage>
</organism>
<evidence type="ECO:0000256" key="12">
    <source>
        <dbReference type="SAM" id="Phobius"/>
    </source>
</evidence>
<dbReference type="PROSITE" id="PS50885">
    <property type="entry name" value="HAMP"/>
    <property type="match status" value="1"/>
</dbReference>
<keyword evidence="11 12" id="KW-0472">Membrane</keyword>
<proteinExistence type="predicted"/>
<evidence type="ECO:0000256" key="4">
    <source>
        <dbReference type="ARBA" id="ARBA00022475"/>
    </source>
</evidence>
<dbReference type="RefSeq" id="WP_187242816.1">
    <property type="nucleotide sequence ID" value="NZ_BAAAOK010000006.1"/>
</dbReference>
<dbReference type="Gene3D" id="1.20.5.1930">
    <property type="match status" value="1"/>
</dbReference>
<dbReference type="Gene3D" id="3.30.565.10">
    <property type="entry name" value="Histidine kinase-like ATPase, C-terminal domain"/>
    <property type="match status" value="1"/>
</dbReference>
<evidence type="ECO:0000313" key="16">
    <source>
        <dbReference type="Proteomes" id="UP000805614"/>
    </source>
</evidence>
<dbReference type="SMART" id="SM00304">
    <property type="entry name" value="HAMP"/>
    <property type="match status" value="1"/>
</dbReference>
<feature type="domain" description="Histidine kinase" evidence="13">
    <location>
        <begin position="332"/>
        <end position="526"/>
    </location>
</feature>
<keyword evidence="9 12" id="KW-1133">Transmembrane helix</keyword>
<dbReference type="CDD" id="cd06225">
    <property type="entry name" value="HAMP"/>
    <property type="match status" value="1"/>
</dbReference>
<evidence type="ECO:0000256" key="3">
    <source>
        <dbReference type="ARBA" id="ARBA00012438"/>
    </source>
</evidence>
<evidence type="ECO:0000256" key="5">
    <source>
        <dbReference type="ARBA" id="ARBA00022553"/>
    </source>
</evidence>
<comment type="subcellular location">
    <subcellularLocation>
        <location evidence="2">Cell membrane</location>
        <topology evidence="2">Multi-pass membrane protein</topology>
    </subcellularLocation>
</comment>